<organism evidence="1 2">
    <name type="scientific">Fluviicola chungangensis</name>
    <dbReference type="NCBI Taxonomy" id="2597671"/>
    <lineage>
        <taxon>Bacteria</taxon>
        <taxon>Pseudomonadati</taxon>
        <taxon>Bacteroidota</taxon>
        <taxon>Flavobacteriia</taxon>
        <taxon>Flavobacteriales</taxon>
        <taxon>Crocinitomicaceae</taxon>
        <taxon>Fluviicola</taxon>
    </lineage>
</organism>
<protein>
    <submittedName>
        <fullName evidence="1">Uncharacterized protein</fullName>
    </submittedName>
</protein>
<gene>
    <name evidence="1" type="ORF">FO442_00265</name>
</gene>
<proteinExistence type="predicted"/>
<dbReference type="RefSeq" id="WP_144331132.1">
    <property type="nucleotide sequence ID" value="NZ_VLPL01000001.1"/>
</dbReference>
<dbReference type="AlphaFoldDB" id="A0A556N5Y1"/>
<evidence type="ECO:0000313" key="1">
    <source>
        <dbReference type="EMBL" id="TSJ47596.1"/>
    </source>
</evidence>
<dbReference type="Proteomes" id="UP000316008">
    <property type="component" value="Unassembled WGS sequence"/>
</dbReference>
<evidence type="ECO:0000313" key="2">
    <source>
        <dbReference type="Proteomes" id="UP000316008"/>
    </source>
</evidence>
<reference evidence="1 2" key="1">
    <citation type="submission" date="2019-07" db="EMBL/GenBank/DDBJ databases">
        <authorList>
            <person name="Huq M.A."/>
        </authorList>
    </citation>
    <scope>NUCLEOTIDE SEQUENCE [LARGE SCALE GENOMIC DNA]</scope>
    <source>
        <strain evidence="1 2">MAH-3</strain>
    </source>
</reference>
<dbReference type="EMBL" id="VLPL01000001">
    <property type="protein sequence ID" value="TSJ47596.1"/>
    <property type="molecule type" value="Genomic_DNA"/>
</dbReference>
<keyword evidence="2" id="KW-1185">Reference proteome</keyword>
<accession>A0A556N5Y1</accession>
<sequence length="310" mass="35075">MNPIKFLILLIVTSSKTLLFAQNKENIISEITIQTDYVENGVKGFRVAATCDYNVLRTKYPTDSLLARALTNARFSLKLSVYQDSNLVKPAFGYQKAFGRSEWIEFKLPCNPLYSDSKPAPVNNTVFIPYAALKLKEGKQNLFVSADLSGKDGFNTTHKQHTQSSIFTFYKPPSKIFECSLDSLIVKSFDTNGQAWDHELFGTDAPDLDFSIKMGDLEVGNIHKGNSYRISFPEKPRVFRFLVSENDEVTIFLTDTDDAFHDPIASWRFDTSNMKDGVVYEQKEAKANLSSFSFKCKIGKISTQKEIELK</sequence>
<name>A0A556N5Y1_9FLAO</name>
<dbReference type="OrthoDB" id="9822454at2"/>
<comment type="caution">
    <text evidence="1">The sequence shown here is derived from an EMBL/GenBank/DDBJ whole genome shotgun (WGS) entry which is preliminary data.</text>
</comment>